<dbReference type="RefSeq" id="WP_157526828.1">
    <property type="nucleotide sequence ID" value="NZ_CP066775.1"/>
</dbReference>
<organism evidence="1 2">
    <name type="scientific">Mucilaginibacter ginkgonis</name>
    <dbReference type="NCBI Taxonomy" id="2682091"/>
    <lineage>
        <taxon>Bacteria</taxon>
        <taxon>Pseudomonadati</taxon>
        <taxon>Bacteroidota</taxon>
        <taxon>Sphingobacteriia</taxon>
        <taxon>Sphingobacteriales</taxon>
        <taxon>Sphingobacteriaceae</taxon>
        <taxon>Mucilaginibacter</taxon>
    </lineage>
</organism>
<proteinExistence type="predicted"/>
<name>A0A6I4I744_9SPHI</name>
<protein>
    <submittedName>
        <fullName evidence="1">Uncharacterized protein</fullName>
    </submittedName>
</protein>
<dbReference type="KEGG" id="mgik:GO620_013665"/>
<keyword evidence="2" id="KW-1185">Reference proteome</keyword>
<dbReference type="Proteomes" id="UP000429232">
    <property type="component" value="Chromosome"/>
</dbReference>
<sequence length="77" mass="8371">MTDRRKLNKALKTDINFNYEGHLGVPAIAVALSAISAPQDAAAIADADLPNPNFEILQNPVGTAFTEPKMRHQSVRQ</sequence>
<dbReference type="EMBL" id="CP066775">
    <property type="protein sequence ID" value="QQL49215.1"/>
    <property type="molecule type" value="Genomic_DNA"/>
</dbReference>
<evidence type="ECO:0000313" key="2">
    <source>
        <dbReference type="Proteomes" id="UP000429232"/>
    </source>
</evidence>
<evidence type="ECO:0000313" key="1">
    <source>
        <dbReference type="EMBL" id="QQL49215.1"/>
    </source>
</evidence>
<accession>A0A6I4I744</accession>
<dbReference type="AlphaFoldDB" id="A0A6I4I744"/>
<reference evidence="1 2" key="1">
    <citation type="submission" date="2020-12" db="EMBL/GenBank/DDBJ databases">
        <title>HMF7856_wgs.fasta genome submission.</title>
        <authorList>
            <person name="Kang H."/>
            <person name="Kim H."/>
            <person name="Joh K."/>
        </authorList>
    </citation>
    <scope>NUCLEOTIDE SEQUENCE [LARGE SCALE GENOMIC DNA]</scope>
    <source>
        <strain evidence="1 2">HMF7856</strain>
    </source>
</reference>
<gene>
    <name evidence="1" type="ORF">GO620_013665</name>
</gene>